<dbReference type="GO" id="GO:0016020">
    <property type="term" value="C:membrane"/>
    <property type="evidence" value="ECO:0007669"/>
    <property type="project" value="UniProtKB-SubCell"/>
</dbReference>
<dbReference type="InterPro" id="IPR051359">
    <property type="entry name" value="CaCA_antiporter"/>
</dbReference>
<evidence type="ECO:0000256" key="4">
    <source>
        <dbReference type="ARBA" id="ARBA00022568"/>
    </source>
</evidence>
<evidence type="ECO:0000256" key="3">
    <source>
        <dbReference type="ARBA" id="ARBA00022449"/>
    </source>
</evidence>
<feature type="transmembrane region" description="Helical" evidence="9">
    <location>
        <begin position="182"/>
        <end position="201"/>
    </location>
</feature>
<dbReference type="InterPro" id="IPR044880">
    <property type="entry name" value="NCX_ion-bd_dom_sf"/>
</dbReference>
<comment type="caution">
    <text evidence="11">The sequence shown here is derived from an EMBL/GenBank/DDBJ whole genome shotgun (WGS) entry which is preliminary data.</text>
</comment>
<dbReference type="AlphaFoldDB" id="A0AAQ4ERY3"/>
<feature type="transmembrane region" description="Helical" evidence="9">
    <location>
        <begin position="80"/>
        <end position="99"/>
    </location>
</feature>
<keyword evidence="4" id="KW-0406">Ion transport</keyword>
<keyword evidence="4" id="KW-0109">Calcium transport</keyword>
<proteinExistence type="predicted"/>
<feature type="region of interest" description="Disordered" evidence="8">
    <location>
        <begin position="388"/>
        <end position="494"/>
    </location>
</feature>
<name>A0AAQ4ERY3_AMBAM</name>
<feature type="compositionally biased region" description="Pro residues" evidence="8">
    <location>
        <begin position="474"/>
        <end position="486"/>
    </location>
</feature>
<dbReference type="PANTHER" id="PTHR12266:SF0">
    <property type="entry name" value="MITOCHONDRIAL SODIUM_CALCIUM EXCHANGER PROTEIN"/>
    <property type="match status" value="1"/>
</dbReference>
<feature type="transmembrane region" description="Helical" evidence="9">
    <location>
        <begin position="576"/>
        <end position="599"/>
    </location>
</feature>
<keyword evidence="6 9" id="KW-1133">Transmembrane helix</keyword>
<evidence type="ECO:0000256" key="9">
    <source>
        <dbReference type="SAM" id="Phobius"/>
    </source>
</evidence>
<organism evidence="11 12">
    <name type="scientific">Amblyomma americanum</name>
    <name type="common">Lone star tick</name>
    <dbReference type="NCBI Taxonomy" id="6943"/>
    <lineage>
        <taxon>Eukaryota</taxon>
        <taxon>Metazoa</taxon>
        <taxon>Ecdysozoa</taxon>
        <taxon>Arthropoda</taxon>
        <taxon>Chelicerata</taxon>
        <taxon>Arachnida</taxon>
        <taxon>Acari</taxon>
        <taxon>Parasitiformes</taxon>
        <taxon>Ixodida</taxon>
        <taxon>Ixodoidea</taxon>
        <taxon>Ixodidae</taxon>
        <taxon>Amblyomminae</taxon>
        <taxon>Amblyomma</taxon>
    </lineage>
</organism>
<keyword evidence="4" id="KW-0106">Calcium</keyword>
<keyword evidence="5 9" id="KW-0812">Transmembrane</keyword>
<dbReference type="InterPro" id="IPR004837">
    <property type="entry name" value="NaCa_Exmemb"/>
</dbReference>
<reference evidence="11 12" key="1">
    <citation type="journal article" date="2023" name="Arcadia Sci">
        <title>De novo assembly of a long-read Amblyomma americanum tick genome.</title>
        <authorList>
            <person name="Chou S."/>
            <person name="Poskanzer K.E."/>
            <person name="Rollins M."/>
            <person name="Thuy-Boun P.S."/>
        </authorList>
    </citation>
    <scope>NUCLEOTIDE SEQUENCE [LARGE SCALE GENOMIC DNA]</scope>
    <source>
        <strain evidence="11">F_SG_1</strain>
        <tissue evidence="11">Salivary glands</tissue>
    </source>
</reference>
<feature type="transmembrane region" description="Helical" evidence="9">
    <location>
        <begin position="678"/>
        <end position="697"/>
    </location>
</feature>
<keyword evidence="7 9" id="KW-0472">Membrane</keyword>
<evidence type="ECO:0000313" key="11">
    <source>
        <dbReference type="EMBL" id="KAK8777491.1"/>
    </source>
</evidence>
<evidence type="ECO:0000313" key="12">
    <source>
        <dbReference type="Proteomes" id="UP001321473"/>
    </source>
</evidence>
<feature type="domain" description="Sodium/calcium exchanger membrane region" evidence="10">
    <location>
        <begin position="614"/>
        <end position="763"/>
    </location>
</feature>
<dbReference type="Gene3D" id="1.20.1420.30">
    <property type="entry name" value="NCX, central ion-binding region"/>
    <property type="match status" value="2"/>
</dbReference>
<sequence length="770" mass="83750">MPYASNLSGGHVLDIVAECLGHVPPCPPLSAYACDDVHHLNASLQCDFVVGSEDCHTDEQYLAYTTFVYCAFGSGQTAPALAVLAFGLLIMFVGLGITADDFLTPSLIVISDSLHLSQNIAGVTFLAFGNGAPDILSSLAGIQQARPELVIGELFGAGIFVTCVVAGSVYLTQDFNVMERPFLRDVIFYIGATFWAFFLFYTQRITLAHSIGFIILYIMFILVVVLGRLVYQRMAKADQEKPATDKAPGVTAAPKGLLQKLREGLCPVRAKADGAGDEQKKSGMFDNNAPDAYEGVVLRRALQRGSMGAAKTGHVTNPPAFGPSRCDDCQRAGSRLPDASPALALDNELPDGTKTSWFSFRESTSHRPRRRTMSGVNLHHHRRNSIYIITTGEGEREARVRSRTRSGSGGRRSRAASVASTERRRPKSESFRVQNGELAPPSPQFLSADPPNHDTTVSMEVSPSPDIVTELSVPLPPLPPPKPKPQPATETKPQLSPLRELWLHVFPIDLDEWSSKPWHVKAIELIKAPLYFILTVTTPVVDYENDKHNWCRLLNSLHCVLSPVFITLVATGGDDYVGGVPVVIIVLLVFACVAIAVFATSKYDEPPRYHWAFGYVGFLVAVAWIYVLANEVLSLLKTFGIVIGLSDAFLGMTVLAWGNSIGDYISNLSVARQGYPRMAISACYGGPLLNLLLGFGIPYTLKLAQSGGVMSLSWTTMIGILYGTITTTLVSTLVVMIILRFHVKRAFGACLVLVYVVFTIVAILIEAKVI</sequence>
<protein>
    <recommendedName>
        <fullName evidence="10">Sodium/calcium exchanger membrane region domain-containing protein</fullName>
    </recommendedName>
</protein>
<keyword evidence="2" id="KW-0813">Transport</keyword>
<feature type="domain" description="Sodium/calcium exchanger membrane region" evidence="10">
    <location>
        <begin position="85"/>
        <end position="225"/>
    </location>
</feature>
<evidence type="ECO:0000256" key="7">
    <source>
        <dbReference type="ARBA" id="ARBA00023136"/>
    </source>
</evidence>
<evidence type="ECO:0000256" key="1">
    <source>
        <dbReference type="ARBA" id="ARBA00004141"/>
    </source>
</evidence>
<dbReference type="Proteomes" id="UP001321473">
    <property type="component" value="Unassembled WGS sequence"/>
</dbReference>
<feature type="transmembrane region" description="Helical" evidence="9">
    <location>
        <begin position="717"/>
        <end position="739"/>
    </location>
</feature>
<feature type="transmembrane region" description="Helical" evidence="9">
    <location>
        <begin position="207"/>
        <end position="231"/>
    </location>
</feature>
<dbReference type="GO" id="GO:0006874">
    <property type="term" value="P:intracellular calcium ion homeostasis"/>
    <property type="evidence" value="ECO:0007669"/>
    <property type="project" value="TreeGrafter"/>
</dbReference>
<dbReference type="GO" id="GO:0005432">
    <property type="term" value="F:calcium:sodium antiporter activity"/>
    <property type="evidence" value="ECO:0007669"/>
    <property type="project" value="TreeGrafter"/>
</dbReference>
<feature type="region of interest" description="Disordered" evidence="8">
    <location>
        <begin position="308"/>
        <end position="354"/>
    </location>
</feature>
<comment type="subcellular location">
    <subcellularLocation>
        <location evidence="1">Membrane</location>
        <topology evidence="1">Multi-pass membrane protein</topology>
    </subcellularLocation>
</comment>
<feature type="transmembrane region" description="Helical" evidence="9">
    <location>
        <begin position="746"/>
        <end position="765"/>
    </location>
</feature>
<feature type="transmembrane region" description="Helical" evidence="9">
    <location>
        <begin position="149"/>
        <end position="170"/>
    </location>
</feature>
<evidence type="ECO:0000256" key="6">
    <source>
        <dbReference type="ARBA" id="ARBA00022989"/>
    </source>
</evidence>
<evidence type="ECO:0000259" key="10">
    <source>
        <dbReference type="Pfam" id="PF01699"/>
    </source>
</evidence>
<keyword evidence="3" id="KW-0050">Antiport</keyword>
<dbReference type="EMBL" id="JARKHS020011797">
    <property type="protein sequence ID" value="KAK8777491.1"/>
    <property type="molecule type" value="Genomic_DNA"/>
</dbReference>
<accession>A0AAQ4ERY3</accession>
<evidence type="ECO:0000256" key="8">
    <source>
        <dbReference type="SAM" id="MobiDB-lite"/>
    </source>
</evidence>
<keyword evidence="12" id="KW-1185">Reference proteome</keyword>
<dbReference type="Pfam" id="PF01699">
    <property type="entry name" value="Na_Ca_ex"/>
    <property type="match status" value="2"/>
</dbReference>
<evidence type="ECO:0000256" key="2">
    <source>
        <dbReference type="ARBA" id="ARBA00022448"/>
    </source>
</evidence>
<dbReference type="PANTHER" id="PTHR12266">
    <property type="entry name" value="NA+/CA2+ K+ INDEPENDENT EXCHANGER"/>
    <property type="match status" value="1"/>
</dbReference>
<evidence type="ECO:0000256" key="5">
    <source>
        <dbReference type="ARBA" id="ARBA00022692"/>
    </source>
</evidence>
<gene>
    <name evidence="11" type="ORF">V5799_029165</name>
</gene>
<feature type="transmembrane region" description="Helical" evidence="9">
    <location>
        <begin position="635"/>
        <end position="657"/>
    </location>
</feature>
<feature type="transmembrane region" description="Helical" evidence="9">
    <location>
        <begin position="611"/>
        <end position="629"/>
    </location>
</feature>
<feature type="compositionally biased region" description="Basic and acidic residues" evidence="8">
    <location>
        <begin position="421"/>
        <end position="430"/>
    </location>
</feature>